<evidence type="ECO:0000313" key="8">
    <source>
        <dbReference type="EMBL" id="OHV18630.1"/>
    </source>
</evidence>
<feature type="transmembrane region" description="Helical" evidence="7">
    <location>
        <begin position="97"/>
        <end position="116"/>
    </location>
</feature>
<feature type="transmembrane region" description="Helical" evidence="7">
    <location>
        <begin position="136"/>
        <end position="159"/>
    </location>
</feature>
<dbReference type="AlphaFoldDB" id="A0A1S1PA77"/>
<proteinExistence type="predicted"/>
<dbReference type="Proteomes" id="UP000179769">
    <property type="component" value="Unassembled WGS sequence"/>
</dbReference>
<evidence type="ECO:0000256" key="1">
    <source>
        <dbReference type="ARBA" id="ARBA00004651"/>
    </source>
</evidence>
<feature type="transmembrane region" description="Helical" evidence="7">
    <location>
        <begin position="171"/>
        <end position="191"/>
    </location>
</feature>
<gene>
    <name evidence="8" type="ORF">BBK14_29815</name>
</gene>
<keyword evidence="9" id="KW-1185">Reference proteome</keyword>
<comment type="subcellular location">
    <subcellularLocation>
        <location evidence="1">Cell membrane</location>
        <topology evidence="1">Multi-pass membrane protein</topology>
    </subcellularLocation>
</comment>
<evidence type="ECO:0000256" key="7">
    <source>
        <dbReference type="SAM" id="Phobius"/>
    </source>
</evidence>
<dbReference type="OrthoDB" id="3480455at2"/>
<reference evidence="9" key="1">
    <citation type="submission" date="2016-07" db="EMBL/GenBank/DDBJ databases">
        <title>Frankia sp. NRRL B-16219 Genome sequencing.</title>
        <authorList>
            <person name="Ghodhbane-Gtari F."/>
            <person name="Swanson E."/>
            <person name="Gueddou A."/>
            <person name="Louati M."/>
            <person name="Nouioui I."/>
            <person name="Hezbri K."/>
            <person name="Abebe-Akele F."/>
            <person name="Simpson S."/>
            <person name="Morris K."/>
            <person name="Thomas K."/>
            <person name="Gtari M."/>
            <person name="Tisa L.S."/>
        </authorList>
    </citation>
    <scope>NUCLEOTIDE SEQUENCE [LARGE SCALE GENOMIC DNA]</scope>
    <source>
        <strain evidence="9">NRRL B-16219</strain>
    </source>
</reference>
<evidence type="ECO:0000313" key="9">
    <source>
        <dbReference type="Proteomes" id="UP000179769"/>
    </source>
</evidence>
<comment type="caution">
    <text evidence="8">The sequence shown here is derived from an EMBL/GenBank/DDBJ whole genome shotgun (WGS) entry which is preliminary data.</text>
</comment>
<organism evidence="8 9">
    <name type="scientific">Parafrankia soli</name>
    <dbReference type="NCBI Taxonomy" id="2599596"/>
    <lineage>
        <taxon>Bacteria</taxon>
        <taxon>Bacillati</taxon>
        <taxon>Actinomycetota</taxon>
        <taxon>Actinomycetes</taxon>
        <taxon>Frankiales</taxon>
        <taxon>Frankiaceae</taxon>
        <taxon>Parafrankia</taxon>
    </lineage>
</organism>
<keyword evidence="5 7" id="KW-0472">Membrane</keyword>
<sequence>MVVEAPAEAVGPEPAYGRRPPAGSASHRWRTALACVVPLLAVLWLLHSWSTVTASVRHLTAAHPGWLAVAMLAALPTWIAGAASLQGAVARRLPVGPMLAVQVAGSVANHVLPAGFGVGAVKLRFLNRHGVPLREAVAAVGLDATAGMITHVAVLVALLSGGFLHMSGPPGGLIATVAAVVAGLLAVGWALPPVRRACRRGWTHVTAQARMLAEILRVPSRAVMLWGGSTAIPLLHAVTLLFVVRALHLPLAAGAVFAIYYLASSASALIPSPGGFGSLDAALTAAIVAAGQSPTSALAAVLGYRLITVWIPLAPSACVMAALVRRGHL</sequence>
<dbReference type="PANTHER" id="PTHR39087:SF2">
    <property type="entry name" value="UPF0104 MEMBRANE PROTEIN MJ1595"/>
    <property type="match status" value="1"/>
</dbReference>
<evidence type="ECO:0008006" key="10">
    <source>
        <dbReference type="Google" id="ProtNLM"/>
    </source>
</evidence>
<evidence type="ECO:0000256" key="6">
    <source>
        <dbReference type="SAM" id="MobiDB-lite"/>
    </source>
</evidence>
<protein>
    <recommendedName>
        <fullName evidence="10">TIGR00374 family protein</fullName>
    </recommendedName>
</protein>
<dbReference type="GO" id="GO:0005886">
    <property type="term" value="C:plasma membrane"/>
    <property type="evidence" value="ECO:0007669"/>
    <property type="project" value="UniProtKB-SubCell"/>
</dbReference>
<feature type="transmembrane region" description="Helical" evidence="7">
    <location>
        <begin position="223"/>
        <end position="244"/>
    </location>
</feature>
<keyword evidence="4 7" id="KW-1133">Transmembrane helix</keyword>
<accession>A0A1S1PA77</accession>
<feature type="transmembrane region" description="Helical" evidence="7">
    <location>
        <begin position="29"/>
        <end position="46"/>
    </location>
</feature>
<keyword evidence="2" id="KW-1003">Cell membrane</keyword>
<feature type="region of interest" description="Disordered" evidence="6">
    <location>
        <begin position="1"/>
        <end position="21"/>
    </location>
</feature>
<evidence type="ECO:0000256" key="3">
    <source>
        <dbReference type="ARBA" id="ARBA00022692"/>
    </source>
</evidence>
<dbReference type="RefSeq" id="WP_071067255.1">
    <property type="nucleotide sequence ID" value="NZ_MAXA01000288.1"/>
</dbReference>
<feature type="compositionally biased region" description="Low complexity" evidence="6">
    <location>
        <begin position="1"/>
        <end position="15"/>
    </location>
</feature>
<feature type="transmembrane region" description="Helical" evidence="7">
    <location>
        <begin position="302"/>
        <end position="324"/>
    </location>
</feature>
<dbReference type="EMBL" id="MAXA01000288">
    <property type="protein sequence ID" value="OHV18630.1"/>
    <property type="molecule type" value="Genomic_DNA"/>
</dbReference>
<dbReference type="PANTHER" id="PTHR39087">
    <property type="entry name" value="UPF0104 MEMBRANE PROTEIN MJ1595"/>
    <property type="match status" value="1"/>
</dbReference>
<dbReference type="InterPro" id="IPR022791">
    <property type="entry name" value="L-PG_synthase/AglD"/>
</dbReference>
<dbReference type="Pfam" id="PF03706">
    <property type="entry name" value="LPG_synthase_TM"/>
    <property type="match status" value="1"/>
</dbReference>
<evidence type="ECO:0000256" key="4">
    <source>
        <dbReference type="ARBA" id="ARBA00022989"/>
    </source>
</evidence>
<keyword evidence="3 7" id="KW-0812">Transmembrane</keyword>
<feature type="transmembrane region" description="Helical" evidence="7">
    <location>
        <begin position="251"/>
        <end position="270"/>
    </location>
</feature>
<evidence type="ECO:0000256" key="5">
    <source>
        <dbReference type="ARBA" id="ARBA00023136"/>
    </source>
</evidence>
<feature type="transmembrane region" description="Helical" evidence="7">
    <location>
        <begin position="66"/>
        <end position="85"/>
    </location>
</feature>
<evidence type="ECO:0000256" key="2">
    <source>
        <dbReference type="ARBA" id="ARBA00022475"/>
    </source>
</evidence>
<name>A0A1S1PA77_9ACTN</name>